<evidence type="ECO:0000256" key="2">
    <source>
        <dbReference type="ARBA" id="ARBA00017805"/>
    </source>
</evidence>
<comment type="subcellular location">
    <subcellularLocation>
        <location evidence="10">Nucleus</location>
    </subcellularLocation>
    <subcellularLocation>
        <location evidence="10">Chromosome</location>
        <location evidence="10">Telomere</location>
    </subcellularLocation>
</comment>
<gene>
    <name evidence="15" type="ORF">DNTS_024376</name>
</gene>
<name>A0A553QXR6_9TELE</name>
<evidence type="ECO:0000256" key="8">
    <source>
        <dbReference type="ARBA" id="ARBA00023242"/>
    </source>
</evidence>
<evidence type="ECO:0000256" key="5">
    <source>
        <dbReference type="ARBA" id="ARBA00023015"/>
    </source>
</evidence>
<feature type="compositionally biased region" description="Low complexity" evidence="11">
    <location>
        <begin position="221"/>
        <end position="231"/>
    </location>
</feature>
<dbReference type="GO" id="GO:0031848">
    <property type="term" value="P:protection from non-homologous end joining at telomere"/>
    <property type="evidence" value="ECO:0007669"/>
    <property type="project" value="TreeGrafter"/>
</dbReference>
<evidence type="ECO:0000313" key="15">
    <source>
        <dbReference type="EMBL" id="TRY94558.1"/>
    </source>
</evidence>
<dbReference type="STRING" id="623744.A0A553QXR6"/>
<dbReference type="EMBL" id="SRMA01025436">
    <property type="protein sequence ID" value="TRY94557.1"/>
    <property type="molecule type" value="Genomic_DNA"/>
</dbReference>
<feature type="compositionally biased region" description="Acidic residues" evidence="11">
    <location>
        <begin position="323"/>
        <end position="332"/>
    </location>
</feature>
<feature type="domain" description="TRF2-interacting telomeric protein/Rap1 C-terminal" evidence="13">
    <location>
        <begin position="409"/>
        <end position="488"/>
    </location>
</feature>
<sequence>MSRKMASAPLLFKDSSGQPMRFYLRPGPTKTELFPLITNGGGVMCRNQEPGAILLIDPSDACNTTVNSGQKYFSTKYIKDCAEKNVQLDLDDYVITIRSSVQTRMASCHQANGRLSYSLEDDEAIMRFIEDRQNEVKGNRVWIEMQKKKVTVHSWQSMKDRFLKHLHNKLRERSQSKSSVKRKPLDFKTSPVRKKKISKVQHSLRSPQQAEPDSCDVWFDAPSSPERASSPPEHEHPGSSKSDCEPPGKSNRSTNKTHVQRDEREIAELDVPKSSRVDPGGQDIVQDSGSNAQLSVNKPRQKNMDTSSNMHRILAKAAREFEDGSVESEEGENSFLAPIVDSHESSASAARLADEPERDPEPSVVNQSPAHEEVQAGPSSRFQPSELIEQCSHVRETPEEILHLLDAKNHVISLMRDTNRDLVEVMKALLKSSGDLRKAQDYLQSGEVDGAFWTIQDDQKLLQADEVEIKHLHMKFGEQGVRRRRAFLTDDAGN</sequence>
<feature type="domain" description="BRCT" evidence="14">
    <location>
        <begin position="11"/>
        <end position="93"/>
    </location>
</feature>
<keyword evidence="16" id="KW-1185">Reference proteome</keyword>
<evidence type="ECO:0000256" key="7">
    <source>
        <dbReference type="ARBA" id="ARBA00023163"/>
    </source>
</evidence>
<proteinExistence type="inferred from homology"/>
<dbReference type="PANTHER" id="PTHR16466:SF6">
    <property type="entry name" value="TELOMERIC REPEAT-BINDING FACTOR 2-INTERACTING PROTEIN 1"/>
    <property type="match status" value="1"/>
</dbReference>
<feature type="compositionally biased region" description="Basic and acidic residues" evidence="11">
    <location>
        <begin position="352"/>
        <end position="361"/>
    </location>
</feature>
<dbReference type="AlphaFoldDB" id="A0A553QXR6"/>
<comment type="similarity">
    <text evidence="1 10">Belongs to the RAP1 family.</text>
</comment>
<dbReference type="Gene3D" id="1.10.10.2170">
    <property type="match status" value="1"/>
</dbReference>
<reference evidence="15 16" key="1">
    <citation type="journal article" date="2019" name="Sci. Data">
        <title>Hybrid genome assembly and annotation of Danionella translucida.</title>
        <authorList>
            <person name="Kadobianskyi M."/>
            <person name="Schulze L."/>
            <person name="Schuelke M."/>
            <person name="Judkewitz B."/>
        </authorList>
    </citation>
    <scope>NUCLEOTIDE SEQUENCE [LARGE SCALE GENOMIC DNA]</scope>
    <source>
        <strain evidence="15 16">Bolton</strain>
    </source>
</reference>
<feature type="domain" description="TERF2-interacting telomeric protein 1 Myb" evidence="12">
    <location>
        <begin position="117"/>
        <end position="172"/>
    </location>
</feature>
<dbReference type="GO" id="GO:0005654">
    <property type="term" value="C:nucleoplasm"/>
    <property type="evidence" value="ECO:0007669"/>
    <property type="project" value="UniProtKB-ARBA"/>
</dbReference>
<evidence type="ECO:0000256" key="6">
    <source>
        <dbReference type="ARBA" id="ARBA00023159"/>
    </source>
</evidence>
<keyword evidence="7 10" id="KW-0804">Transcription</keyword>
<dbReference type="OrthoDB" id="435460at2759"/>
<feature type="compositionally biased region" description="Basic and acidic residues" evidence="11">
    <location>
        <begin position="259"/>
        <end position="276"/>
    </location>
</feature>
<dbReference type="PANTHER" id="PTHR16466">
    <property type="entry name" value="TELOMERE REPEAT-BINDING FACTOR 2-INTERACTING PROTEIN 1"/>
    <property type="match status" value="1"/>
</dbReference>
<dbReference type="Proteomes" id="UP000316079">
    <property type="component" value="Unassembled WGS sequence"/>
</dbReference>
<evidence type="ECO:0000259" key="12">
    <source>
        <dbReference type="Pfam" id="PF08914"/>
    </source>
</evidence>
<dbReference type="Pfam" id="PF11626">
    <property type="entry name" value="Rap1_C"/>
    <property type="match status" value="1"/>
</dbReference>
<dbReference type="GO" id="GO:0070187">
    <property type="term" value="C:shelterin complex"/>
    <property type="evidence" value="ECO:0007669"/>
    <property type="project" value="TreeGrafter"/>
</dbReference>
<dbReference type="GO" id="GO:0010833">
    <property type="term" value="P:telomere maintenance via telomere lengthening"/>
    <property type="evidence" value="ECO:0007669"/>
    <property type="project" value="UniProtKB-UniRule"/>
</dbReference>
<dbReference type="GO" id="GO:0042162">
    <property type="term" value="F:telomeric DNA binding"/>
    <property type="evidence" value="ECO:0007669"/>
    <property type="project" value="TreeGrafter"/>
</dbReference>
<dbReference type="CDD" id="cd11655">
    <property type="entry name" value="rap1_myb-like"/>
    <property type="match status" value="1"/>
</dbReference>
<feature type="region of interest" description="Disordered" evidence="11">
    <location>
        <begin position="321"/>
        <end position="383"/>
    </location>
</feature>
<dbReference type="Gene3D" id="1.10.10.60">
    <property type="entry name" value="Homeodomain-like"/>
    <property type="match status" value="1"/>
</dbReference>
<keyword evidence="4 10" id="KW-0779">Telomere</keyword>
<evidence type="ECO:0000256" key="10">
    <source>
        <dbReference type="RuleBase" id="RU367107"/>
    </source>
</evidence>
<reference evidence="15" key="2">
    <citation type="submission" date="2019-04" db="EMBL/GenBank/DDBJ databases">
        <authorList>
            <person name="Kadobianskyi M."/>
            <person name="Schulze L."/>
            <person name="Schuelke M."/>
            <person name="Judkewitz B."/>
        </authorList>
    </citation>
    <scope>NUCLEOTIDE SEQUENCE</scope>
    <source>
        <strain evidence="15">Bolton</strain>
        <tissue evidence="15">Whole-body</tissue>
    </source>
</reference>
<feature type="compositionally biased region" description="Polar residues" evidence="11">
    <location>
        <begin position="200"/>
        <end position="211"/>
    </location>
</feature>
<keyword evidence="8 10" id="KW-0539">Nucleus</keyword>
<dbReference type="InterPro" id="IPR021661">
    <property type="entry name" value="Rap1_C"/>
</dbReference>
<accession>A0A553QXR6</accession>
<evidence type="ECO:0000256" key="1">
    <source>
        <dbReference type="ARBA" id="ARBA00010467"/>
    </source>
</evidence>
<dbReference type="InterPro" id="IPR001357">
    <property type="entry name" value="BRCT_dom"/>
</dbReference>
<dbReference type="EMBL" id="SRMA01025436">
    <property type="protein sequence ID" value="TRY94558.1"/>
    <property type="molecule type" value="Genomic_DNA"/>
</dbReference>
<dbReference type="GO" id="GO:0006355">
    <property type="term" value="P:regulation of DNA-templated transcription"/>
    <property type="evidence" value="ECO:0007669"/>
    <property type="project" value="UniProtKB-UniRule"/>
</dbReference>
<dbReference type="FunFam" id="1.10.10.60:FF:000246">
    <property type="entry name" value="Telomeric repeat-binding factor 2-interacting protein 1"/>
    <property type="match status" value="1"/>
</dbReference>
<protein>
    <recommendedName>
        <fullName evidence="2 10">Telomeric repeat-binding factor 2-interacting protein 1</fullName>
        <shortName evidence="10">TERF2-interacting telomeric protein 1</shortName>
    </recommendedName>
    <alternativeName>
        <fullName evidence="9 10">Repressor/activator protein 1 homolog</fullName>
    </alternativeName>
</protein>
<evidence type="ECO:0000256" key="11">
    <source>
        <dbReference type="SAM" id="MobiDB-lite"/>
    </source>
</evidence>
<dbReference type="SUPFAM" id="SSF46689">
    <property type="entry name" value="Homeodomain-like"/>
    <property type="match status" value="1"/>
</dbReference>
<dbReference type="InterPro" id="IPR039595">
    <property type="entry name" value="TE2IP/Rap1"/>
</dbReference>
<dbReference type="InterPro" id="IPR009057">
    <property type="entry name" value="Homeodomain-like_sf"/>
</dbReference>
<organism evidence="15 16">
    <name type="scientific">Danionella cerebrum</name>
    <dbReference type="NCBI Taxonomy" id="2873325"/>
    <lineage>
        <taxon>Eukaryota</taxon>
        <taxon>Metazoa</taxon>
        <taxon>Chordata</taxon>
        <taxon>Craniata</taxon>
        <taxon>Vertebrata</taxon>
        <taxon>Euteleostomi</taxon>
        <taxon>Actinopterygii</taxon>
        <taxon>Neopterygii</taxon>
        <taxon>Teleostei</taxon>
        <taxon>Ostariophysi</taxon>
        <taxon>Cypriniformes</taxon>
        <taxon>Danionidae</taxon>
        <taxon>Danioninae</taxon>
        <taxon>Danionella</taxon>
    </lineage>
</organism>
<evidence type="ECO:0000259" key="13">
    <source>
        <dbReference type="Pfam" id="PF11626"/>
    </source>
</evidence>
<dbReference type="InterPro" id="IPR038104">
    <property type="entry name" value="Rap1_C_sf"/>
</dbReference>
<keyword evidence="6 10" id="KW-0010">Activator</keyword>
<evidence type="ECO:0000256" key="4">
    <source>
        <dbReference type="ARBA" id="ARBA00022895"/>
    </source>
</evidence>
<evidence type="ECO:0000256" key="9">
    <source>
        <dbReference type="ARBA" id="ARBA00032471"/>
    </source>
</evidence>
<dbReference type="Pfam" id="PF16589">
    <property type="entry name" value="BRCT_2"/>
    <property type="match status" value="1"/>
</dbReference>
<keyword evidence="3 10" id="KW-0158">Chromosome</keyword>
<dbReference type="Pfam" id="PF08914">
    <property type="entry name" value="Myb_Rap1"/>
    <property type="match status" value="1"/>
</dbReference>
<feature type="compositionally biased region" description="Basic and acidic residues" evidence="11">
    <location>
        <begin position="232"/>
        <end position="246"/>
    </location>
</feature>
<feature type="region of interest" description="Disordered" evidence="11">
    <location>
        <begin position="170"/>
        <end position="309"/>
    </location>
</feature>
<dbReference type="InterPro" id="IPR015010">
    <property type="entry name" value="TERF2IP_Myb"/>
</dbReference>
<comment type="subunit">
    <text evidence="10">Homodimer.</text>
</comment>
<comment type="function">
    <text evidence="10">Acts both as a regulator of telomere function and as a transcription regulator. Involved in the regulation of telomere length and protection as a component of the shelterin complex (telosome). Does not bind DNA directly: recruited to telomeric double-stranded 5'-TTAGGG-3' repeats via its interaction with terf2. Independently of its function in telomeres, also acts as a transcription regulator: recruited to extratelomeric 5'-TTAGGG-3' sites via its association with terf2 or other factors, and regulates gene expression.</text>
</comment>
<comment type="caution">
    <text evidence="15">The sequence shown here is derived from an EMBL/GenBank/DDBJ whole genome shotgun (WGS) entry which is preliminary data.</text>
</comment>
<keyword evidence="5 10" id="KW-0805">Transcription regulation</keyword>
<evidence type="ECO:0000259" key="14">
    <source>
        <dbReference type="Pfam" id="PF16589"/>
    </source>
</evidence>
<evidence type="ECO:0000256" key="3">
    <source>
        <dbReference type="ARBA" id="ARBA00022454"/>
    </source>
</evidence>
<evidence type="ECO:0000313" key="16">
    <source>
        <dbReference type="Proteomes" id="UP000316079"/>
    </source>
</evidence>
<feature type="compositionally biased region" description="Polar residues" evidence="11">
    <location>
        <begin position="285"/>
        <end position="309"/>
    </location>
</feature>